<dbReference type="PANTHER" id="PTHR46105">
    <property type="entry name" value="AGAP004733-PA"/>
    <property type="match status" value="1"/>
</dbReference>
<dbReference type="PROSITE" id="PS00028">
    <property type="entry name" value="ZINC_FINGER_C2H2_1"/>
    <property type="match status" value="2"/>
</dbReference>
<evidence type="ECO:0000256" key="1">
    <source>
        <dbReference type="ARBA" id="ARBA00004123"/>
    </source>
</evidence>
<accession>A0A3B4WRP4</accession>
<keyword evidence="3" id="KW-0677">Repeat</keyword>
<dbReference type="KEGG" id="slal:111659119"/>
<dbReference type="InterPro" id="IPR050457">
    <property type="entry name" value="ZnFinger_BTB_dom_contain"/>
</dbReference>
<evidence type="ECO:0000259" key="12">
    <source>
        <dbReference type="PROSITE" id="PS50097"/>
    </source>
</evidence>
<dbReference type="FunFam" id="3.30.160.60:FF:000325">
    <property type="entry name" value="ZFP90 zinc finger protein"/>
    <property type="match status" value="1"/>
</dbReference>
<keyword evidence="6" id="KW-0805">Transcription regulation</keyword>
<protein>
    <submittedName>
        <fullName evidence="14">Uncharacterized LOC111659119</fullName>
    </submittedName>
</protein>
<feature type="compositionally biased region" description="Basic and acidic residues" evidence="11">
    <location>
        <begin position="753"/>
        <end position="768"/>
    </location>
</feature>
<dbReference type="RefSeq" id="XP_023267713.1">
    <property type="nucleotide sequence ID" value="XM_023411945.1"/>
</dbReference>
<dbReference type="Pfam" id="PF00096">
    <property type="entry name" value="zf-C2H2"/>
    <property type="match status" value="1"/>
</dbReference>
<dbReference type="GO" id="GO:0005634">
    <property type="term" value="C:nucleus"/>
    <property type="evidence" value="ECO:0007669"/>
    <property type="project" value="UniProtKB-SubCell"/>
</dbReference>
<feature type="compositionally biased region" description="Basic and acidic residues" evidence="11">
    <location>
        <begin position="673"/>
        <end position="690"/>
    </location>
</feature>
<dbReference type="SMART" id="SM00355">
    <property type="entry name" value="ZnF_C2H2"/>
    <property type="match status" value="2"/>
</dbReference>
<keyword evidence="5" id="KW-0862">Zinc</keyword>
<feature type="region of interest" description="Disordered" evidence="11">
    <location>
        <begin position="673"/>
        <end position="708"/>
    </location>
</feature>
<keyword evidence="15" id="KW-1185">Reference proteome</keyword>
<dbReference type="PROSITE" id="PS50097">
    <property type="entry name" value="BTB"/>
    <property type="match status" value="1"/>
</dbReference>
<dbReference type="OrthoDB" id="3437960at2759"/>
<dbReference type="SUPFAM" id="SSF54695">
    <property type="entry name" value="POZ domain"/>
    <property type="match status" value="1"/>
</dbReference>
<proteinExistence type="predicted"/>
<dbReference type="Ensembl" id="ENSSLDT00000006795.1">
    <property type="protein sequence ID" value="ENSSLDP00000006575.1"/>
    <property type="gene ID" value="ENSSLDG00000005253.1"/>
</dbReference>
<reference evidence="14" key="1">
    <citation type="submission" date="2025-08" db="UniProtKB">
        <authorList>
            <consortium name="Ensembl"/>
        </authorList>
    </citation>
    <scope>IDENTIFICATION</scope>
</reference>
<evidence type="ECO:0000256" key="5">
    <source>
        <dbReference type="ARBA" id="ARBA00022833"/>
    </source>
</evidence>
<evidence type="ECO:0000256" key="4">
    <source>
        <dbReference type="ARBA" id="ARBA00022771"/>
    </source>
</evidence>
<evidence type="ECO:0000256" key="6">
    <source>
        <dbReference type="ARBA" id="ARBA00023015"/>
    </source>
</evidence>
<reference evidence="14" key="2">
    <citation type="submission" date="2025-09" db="UniProtKB">
        <authorList>
            <consortium name="Ensembl"/>
        </authorList>
    </citation>
    <scope>IDENTIFICATION</scope>
</reference>
<feature type="domain" description="BTB" evidence="12">
    <location>
        <begin position="26"/>
        <end position="93"/>
    </location>
</feature>
<keyword evidence="9" id="KW-0539">Nucleus</keyword>
<evidence type="ECO:0000313" key="14">
    <source>
        <dbReference type="Ensembl" id="ENSSLDP00000006575.1"/>
    </source>
</evidence>
<dbReference type="Pfam" id="PF00651">
    <property type="entry name" value="BTB"/>
    <property type="match status" value="1"/>
</dbReference>
<comment type="subcellular location">
    <subcellularLocation>
        <location evidence="1">Nucleus</location>
    </subcellularLocation>
</comment>
<feature type="region of interest" description="Disordered" evidence="11">
    <location>
        <begin position="731"/>
        <end position="768"/>
    </location>
</feature>
<evidence type="ECO:0000256" key="9">
    <source>
        <dbReference type="ARBA" id="ARBA00023242"/>
    </source>
</evidence>
<dbReference type="CDD" id="cd18186">
    <property type="entry name" value="BTB_POZ_ZBTB_KLHL-like"/>
    <property type="match status" value="1"/>
</dbReference>
<dbReference type="Gene3D" id="3.30.710.10">
    <property type="entry name" value="Potassium Channel Kv1.1, Chain A"/>
    <property type="match status" value="1"/>
</dbReference>
<keyword evidence="8" id="KW-0804">Transcription</keyword>
<feature type="domain" description="C2H2-type" evidence="13">
    <location>
        <begin position="910"/>
        <end position="932"/>
    </location>
</feature>
<dbReference type="PROSITE" id="PS50157">
    <property type="entry name" value="ZINC_FINGER_C2H2_2"/>
    <property type="match status" value="2"/>
</dbReference>
<dbReference type="SMART" id="SM00225">
    <property type="entry name" value="BTB"/>
    <property type="match status" value="1"/>
</dbReference>
<evidence type="ECO:0000256" key="2">
    <source>
        <dbReference type="ARBA" id="ARBA00022723"/>
    </source>
</evidence>
<dbReference type="GO" id="GO:0000981">
    <property type="term" value="F:DNA-binding transcription factor activity, RNA polymerase II-specific"/>
    <property type="evidence" value="ECO:0007669"/>
    <property type="project" value="TreeGrafter"/>
</dbReference>
<dbReference type="SUPFAM" id="SSF57667">
    <property type="entry name" value="beta-beta-alpha zinc fingers"/>
    <property type="match status" value="1"/>
</dbReference>
<name>A0A3B4WRP4_SERLL</name>
<dbReference type="GeneID" id="111659119"/>
<dbReference type="AlphaFoldDB" id="A0A3B4WRP4"/>
<dbReference type="InterPro" id="IPR000210">
    <property type="entry name" value="BTB/POZ_dom"/>
</dbReference>
<evidence type="ECO:0000256" key="7">
    <source>
        <dbReference type="ARBA" id="ARBA00023125"/>
    </source>
</evidence>
<feature type="compositionally biased region" description="Low complexity" evidence="11">
    <location>
        <begin position="290"/>
        <end position="300"/>
    </location>
</feature>
<feature type="region of interest" description="Disordered" evidence="11">
    <location>
        <begin position="275"/>
        <end position="300"/>
    </location>
</feature>
<organism evidence="14 15">
    <name type="scientific">Seriola lalandi dorsalis</name>
    <dbReference type="NCBI Taxonomy" id="1841481"/>
    <lineage>
        <taxon>Eukaryota</taxon>
        <taxon>Metazoa</taxon>
        <taxon>Chordata</taxon>
        <taxon>Craniata</taxon>
        <taxon>Vertebrata</taxon>
        <taxon>Euteleostomi</taxon>
        <taxon>Actinopterygii</taxon>
        <taxon>Neopterygii</taxon>
        <taxon>Teleostei</taxon>
        <taxon>Neoteleostei</taxon>
        <taxon>Acanthomorphata</taxon>
        <taxon>Carangaria</taxon>
        <taxon>Carangiformes</taxon>
        <taxon>Carangidae</taxon>
        <taxon>Seriola</taxon>
    </lineage>
</organism>
<feature type="region of interest" description="Disordered" evidence="11">
    <location>
        <begin position="519"/>
        <end position="552"/>
    </location>
</feature>
<keyword evidence="7" id="KW-0238">DNA-binding</keyword>
<keyword evidence="2" id="KW-0479">Metal-binding</keyword>
<evidence type="ECO:0000256" key="10">
    <source>
        <dbReference type="PROSITE-ProRule" id="PRU00042"/>
    </source>
</evidence>
<dbReference type="InterPro" id="IPR036236">
    <property type="entry name" value="Znf_C2H2_sf"/>
</dbReference>
<feature type="compositionally biased region" description="Basic and acidic residues" evidence="11">
    <location>
        <begin position="275"/>
        <end position="289"/>
    </location>
</feature>
<feature type="domain" description="C2H2-type" evidence="13">
    <location>
        <begin position="882"/>
        <end position="909"/>
    </location>
</feature>
<dbReference type="InterPro" id="IPR013087">
    <property type="entry name" value="Znf_C2H2_type"/>
</dbReference>
<keyword evidence="4 10" id="KW-0863">Zinc-finger</keyword>
<evidence type="ECO:0000259" key="13">
    <source>
        <dbReference type="PROSITE" id="PS50157"/>
    </source>
</evidence>
<evidence type="ECO:0000256" key="8">
    <source>
        <dbReference type="ARBA" id="ARBA00023163"/>
    </source>
</evidence>
<evidence type="ECO:0000256" key="11">
    <source>
        <dbReference type="SAM" id="MobiDB-lite"/>
    </source>
</evidence>
<dbReference type="PANTHER" id="PTHR46105:SF5">
    <property type="entry name" value="ZINC FINGER AND BTB DOMAIN-CONTAINING PROTEIN 44 ISOFORM X1"/>
    <property type="match status" value="1"/>
</dbReference>
<dbReference type="GO" id="GO:0008270">
    <property type="term" value="F:zinc ion binding"/>
    <property type="evidence" value="ECO:0007669"/>
    <property type="project" value="UniProtKB-KW"/>
</dbReference>
<evidence type="ECO:0000313" key="15">
    <source>
        <dbReference type="Proteomes" id="UP000261360"/>
    </source>
</evidence>
<sequence length="949" mass="105315">MEASPYAHATSLLMSLNLQRERAQFCDCVVRQRQSPGQLYPAHKCVLAASSPVLASILSSTGALVELQAPCLSGSVLALILEYIYTGTLPYTRSHQHYYSLLSAACHLQMDELQETLKAWQRTEVNDADKTNASTGTVNQPYASSLDRGDHQYSANVETCDEAQIHSASRDSCIKCGETDTRGASSINGANRHSRRDVSTLSDVSMCCSTSEPCTESRGNTGNWRQVTILTPQELIQNIPCTAEVHGVSKVDKEVQRDQFHSAGTVIPEKTWQKRTEGDLVRTNEDRKNSCSSSPSSPHPCCGAVPVIRHSSRAAMLQLAGVSAVPPYHPVSQLSVNSSRAPVSQSASIHNDSIDQGITTKHKNHYEVQNQDYENKKTHTGTQCWDYQNSSDQCAMQALCYKSSADQSDMLEQDYNSSNVGCFMKQNDEQLDNTLSHITDLNDHHAHCDLFQNKNHTKHLRDDSVTQNKVCSDFMRGFKHKTELSFDDLPSKHQSLYWSDCHDVSMSAGADELSQYPRTMQDSDTRSDSNCEDCCPTGNTKEEHSYSSRSPAEINRQDLHCKVNGPKTDWYPKDNRGTVMEDERQSSDVCLPFSTTPESNLDNVTGGFFAFERRTSLDHEKISDTEITEPHLTFTMPVDSNMSDSIYSLAGQSYHGHLHYHCLPQEDTHFMHEDSDHKCSHTSHPDHSDQSSDEEEAMSLSSPGHSPLRQHYATAMTDQVLLLDISAKPAEMHVSHGSEEEERSDTFGNGVRNNDKEQGNEGGVDKRNIRARKKFGAESFDEGDTQSWVAATNFGEGKFVGKDQCRPGADAIRKAGTVEEVSNPKEGENQSCTLTVCSPLSVPDTVQASKSSTLSVCIAPTLSASMPTNISAHLSTPLHQPFQCSLCDRSFSQRGSLNRHVRSHLGVRPFPCPCCPMTFSRQYRVTEHMRVHQRGTLRNDFHKPPTSSI</sequence>
<dbReference type="Gene3D" id="3.30.160.60">
    <property type="entry name" value="Classic Zinc Finger"/>
    <property type="match status" value="2"/>
</dbReference>
<dbReference type="InterPro" id="IPR011333">
    <property type="entry name" value="SKP1/BTB/POZ_sf"/>
</dbReference>
<dbReference type="Proteomes" id="UP000261360">
    <property type="component" value="Unplaced"/>
</dbReference>
<dbReference type="GO" id="GO:0000978">
    <property type="term" value="F:RNA polymerase II cis-regulatory region sequence-specific DNA binding"/>
    <property type="evidence" value="ECO:0007669"/>
    <property type="project" value="TreeGrafter"/>
</dbReference>
<dbReference type="GeneTree" id="ENSGT00940000175871"/>
<evidence type="ECO:0000256" key="3">
    <source>
        <dbReference type="ARBA" id="ARBA00022737"/>
    </source>
</evidence>
<dbReference type="STRING" id="1841481.ENSSLDP00000006575"/>